<dbReference type="PANTHER" id="PTHR15107">
    <property type="entry name" value="RETINOBLASTOMA BINDING PROTEIN 8"/>
    <property type="match status" value="1"/>
</dbReference>
<feature type="compositionally biased region" description="Low complexity" evidence="2">
    <location>
        <begin position="143"/>
        <end position="152"/>
    </location>
</feature>
<evidence type="ECO:0000313" key="5">
    <source>
        <dbReference type="Proteomes" id="UP000007646"/>
    </source>
</evidence>
<dbReference type="Ensembl" id="ENSLAFT00000027439.1">
    <property type="protein sequence ID" value="ENSLAFP00000018478.1"/>
    <property type="gene ID" value="ENSLAFG00000029543.1"/>
</dbReference>
<feature type="compositionally biased region" description="Basic and acidic residues" evidence="2">
    <location>
        <begin position="540"/>
        <end position="549"/>
    </location>
</feature>
<gene>
    <name evidence="4" type="primary">RBBP8NL</name>
</gene>
<name>G3TSC0_LOXAF</name>
<evidence type="ECO:0000256" key="1">
    <source>
        <dbReference type="SAM" id="Coils"/>
    </source>
</evidence>
<feature type="compositionally biased region" description="Polar residues" evidence="2">
    <location>
        <begin position="602"/>
        <end position="615"/>
    </location>
</feature>
<dbReference type="STRING" id="9785.ENSLAFP00000018478"/>
<dbReference type="Pfam" id="PF10482">
    <property type="entry name" value="CtIP_N"/>
    <property type="match status" value="1"/>
</dbReference>
<dbReference type="InterPro" id="IPR019518">
    <property type="entry name" value="CtIP_N"/>
</dbReference>
<dbReference type="InterPro" id="IPR033316">
    <property type="entry name" value="RBBP8-like"/>
</dbReference>
<feature type="region of interest" description="Disordered" evidence="2">
    <location>
        <begin position="123"/>
        <end position="268"/>
    </location>
</feature>
<dbReference type="eggNOG" id="ENOG502RTF0">
    <property type="taxonomic scope" value="Eukaryota"/>
</dbReference>
<proteinExistence type="predicted"/>
<keyword evidence="5" id="KW-1185">Reference proteome</keyword>
<dbReference type="OMA" id="RCQVTQE"/>
<feature type="compositionally biased region" description="Low complexity" evidence="2">
    <location>
        <begin position="455"/>
        <end position="471"/>
    </location>
</feature>
<dbReference type="AlphaFoldDB" id="G3TSC0"/>
<evidence type="ECO:0000259" key="3">
    <source>
        <dbReference type="Pfam" id="PF10482"/>
    </source>
</evidence>
<feature type="coiled-coil region" evidence="1">
    <location>
        <begin position="5"/>
        <end position="67"/>
    </location>
</feature>
<feature type="compositionally biased region" description="Pro residues" evidence="2">
    <location>
        <begin position="505"/>
        <end position="515"/>
    </location>
</feature>
<accession>G3TSC0</accession>
<feature type="region of interest" description="Disordered" evidence="2">
    <location>
        <begin position="362"/>
        <end position="666"/>
    </location>
</feature>
<organism evidence="4 5">
    <name type="scientific">Loxodonta africana</name>
    <name type="common">African elephant</name>
    <dbReference type="NCBI Taxonomy" id="9785"/>
    <lineage>
        <taxon>Eukaryota</taxon>
        <taxon>Metazoa</taxon>
        <taxon>Chordata</taxon>
        <taxon>Craniata</taxon>
        <taxon>Vertebrata</taxon>
        <taxon>Euteleostomi</taxon>
        <taxon>Mammalia</taxon>
        <taxon>Eutheria</taxon>
        <taxon>Afrotheria</taxon>
        <taxon>Proboscidea</taxon>
        <taxon>Elephantidae</taxon>
        <taxon>Loxodonta</taxon>
    </lineage>
</organism>
<feature type="domain" description="DNA endonuclease Ctp1 N-terminal" evidence="3">
    <location>
        <begin position="4"/>
        <end position="123"/>
    </location>
</feature>
<feature type="compositionally biased region" description="Basic and acidic residues" evidence="2">
    <location>
        <begin position="432"/>
        <end position="444"/>
    </location>
</feature>
<dbReference type="GeneTree" id="ENSGT00530000063835"/>
<reference evidence="4 5" key="1">
    <citation type="submission" date="2009-06" db="EMBL/GenBank/DDBJ databases">
        <title>The Genome Sequence of Loxodonta africana (African elephant).</title>
        <authorList>
            <person name="Di Palma F."/>
            <person name="Heiman D."/>
            <person name="Young S."/>
            <person name="Johnson J."/>
            <person name="Lander E.S."/>
            <person name="Lindblad-Toh K."/>
        </authorList>
    </citation>
    <scope>NUCLEOTIDE SEQUENCE [LARGE SCALE GENOMIC DNA]</scope>
    <source>
        <strain evidence="4 5">Isolate ISIS603380</strain>
    </source>
</reference>
<dbReference type="Proteomes" id="UP000007646">
    <property type="component" value="Unassembled WGS sequence"/>
</dbReference>
<reference evidence="4" key="3">
    <citation type="submission" date="2025-09" db="UniProtKB">
        <authorList>
            <consortium name="Ensembl"/>
        </authorList>
    </citation>
    <scope>IDENTIFICATION</scope>
    <source>
        <strain evidence="4">Isolate ISIS603380</strain>
    </source>
</reference>
<reference evidence="4" key="2">
    <citation type="submission" date="2025-08" db="UniProtKB">
        <authorList>
            <consortium name="Ensembl"/>
        </authorList>
    </citation>
    <scope>IDENTIFICATION</scope>
    <source>
        <strain evidence="4">Isolate ISIS603380</strain>
    </source>
</reference>
<dbReference type="FunCoup" id="G3TSC0">
    <property type="interactions" value="63"/>
</dbReference>
<keyword evidence="1" id="KW-0175">Coiled coil</keyword>
<dbReference type="PANTHER" id="PTHR15107:SF3">
    <property type="entry name" value="RBBP8 N-TERMINAL-LIKE PROTEIN"/>
    <property type="match status" value="1"/>
</dbReference>
<protein>
    <submittedName>
        <fullName evidence="4">RBBP8 N-terminal like</fullName>
    </submittedName>
</protein>
<sequence length="666" mass="72546">METFVESLNRLKDIHEKEVLGLQNKLLELNSERCRDAQRMEELFAKNHQLREQQKALTENVRVLENRLRAGLCDRCMVTQELARKKQQEFESTHLQSLQHIFLLTNEMTRLKEENRSLKEEVKRLRGLEDRPKPLSREGATDPLSPLLLPSPGGQKAGTEKSPQGHEEPEAECPSIDPRGEEQPLGYRTSSATKISPGANLPEPRAPDMGTGHQPHSSNGWGSDLRPAHSLPRIGGEGWRPSPPLTAHPVHGLPGIRGEGWRPSPPLTAHPVHGLPGIGWRADRLGLLSRHLALRLHSPRSSSLNPTMAPDGPRPKTLKAVETESWEGPTGLLGLPGTLADVRDPRLEGTLHLLLTQRRLRVRAGSARPKGLPVPGGMPPSPPTGSDSEGPEDNKVARAGLTTAAWHEGWHPQPTDGGSPRGEMVAALQEYAPDKPLDLSDRGRGRNAPKPACHPGSLSPPTTHTPSPESPQGAEPPAQSRPLIPSPQAISNRTKGARAPETEEPPTPLTPPQPLPEHRLRLPSSGGMVNEPRGRPRQPTHPERPDTDGHTGLQDEPSRPHVATRPGEPELFLLCPPHSELRSRPTQHLVGPARMGPHHPWSQESGTSALWSQPQPDLGPPSTASRKSSRGRWKPPEPLAVGGGPGSPQDTEDSSPSPSSRDWEET</sequence>
<evidence type="ECO:0000256" key="2">
    <source>
        <dbReference type="SAM" id="MobiDB-lite"/>
    </source>
</evidence>
<feature type="compositionally biased region" description="Basic and acidic residues" evidence="2">
    <location>
        <begin position="123"/>
        <end position="140"/>
    </location>
</feature>
<dbReference type="HOGENOM" id="CLU_027960_0_0_1"/>
<evidence type="ECO:0000313" key="4">
    <source>
        <dbReference type="Ensembl" id="ENSLAFP00000018478.1"/>
    </source>
</evidence>
<dbReference type="InParanoid" id="G3TSC0"/>